<dbReference type="InterPro" id="IPR042299">
    <property type="entry name" value="Ufd1-like_Nn"/>
</dbReference>
<organism evidence="7 8">
    <name type="scientific">Pseudolycoriella hygida</name>
    <dbReference type="NCBI Taxonomy" id="35572"/>
    <lineage>
        <taxon>Eukaryota</taxon>
        <taxon>Metazoa</taxon>
        <taxon>Ecdysozoa</taxon>
        <taxon>Arthropoda</taxon>
        <taxon>Hexapoda</taxon>
        <taxon>Insecta</taxon>
        <taxon>Pterygota</taxon>
        <taxon>Neoptera</taxon>
        <taxon>Endopterygota</taxon>
        <taxon>Diptera</taxon>
        <taxon>Nematocera</taxon>
        <taxon>Sciaroidea</taxon>
        <taxon>Sciaridae</taxon>
        <taxon>Pseudolycoriella</taxon>
    </lineage>
</organism>
<comment type="caution">
    <text evidence="7">The sequence shown here is derived from an EMBL/GenBank/DDBJ whole genome shotgun (WGS) entry which is preliminary data.</text>
</comment>
<feature type="region of interest" description="Disordered" evidence="4">
    <location>
        <begin position="218"/>
        <end position="240"/>
    </location>
</feature>
<evidence type="ECO:0000256" key="3">
    <source>
        <dbReference type="ARBA" id="ARBA00071119"/>
    </source>
</evidence>
<dbReference type="FunFam" id="2.40.40.50:FF:000001">
    <property type="entry name" value="Ubiquitin fusion degradation protein 1 homolog"/>
    <property type="match status" value="1"/>
</dbReference>
<dbReference type="EMBL" id="WJQU01002744">
    <property type="protein sequence ID" value="KAJ6630914.1"/>
    <property type="molecule type" value="Genomic_DNA"/>
</dbReference>
<evidence type="ECO:0000256" key="1">
    <source>
        <dbReference type="ARBA" id="ARBA00006043"/>
    </source>
</evidence>
<dbReference type="Pfam" id="PF03152">
    <property type="entry name" value="UFD1_N1"/>
    <property type="match status" value="1"/>
</dbReference>
<feature type="compositionally biased region" description="Basic and acidic residues" evidence="4">
    <location>
        <begin position="272"/>
        <end position="283"/>
    </location>
</feature>
<dbReference type="InterPro" id="IPR055417">
    <property type="entry name" value="UFD1_N1"/>
</dbReference>
<dbReference type="PANTHER" id="PTHR12555">
    <property type="entry name" value="UBIQUITIN FUSION DEGRADATON PROTEIN 1"/>
    <property type="match status" value="1"/>
</dbReference>
<evidence type="ECO:0000256" key="2">
    <source>
        <dbReference type="ARBA" id="ARBA00022786"/>
    </source>
</evidence>
<dbReference type="GO" id="GO:0006511">
    <property type="term" value="P:ubiquitin-dependent protein catabolic process"/>
    <property type="evidence" value="ECO:0007669"/>
    <property type="project" value="InterPro"/>
</dbReference>
<evidence type="ECO:0000313" key="7">
    <source>
        <dbReference type="EMBL" id="KAJ6630914.1"/>
    </source>
</evidence>
<dbReference type="GO" id="GO:0036503">
    <property type="term" value="P:ERAD pathway"/>
    <property type="evidence" value="ECO:0007669"/>
    <property type="project" value="TreeGrafter"/>
</dbReference>
<protein>
    <recommendedName>
        <fullName evidence="3">Ubiquitin fusion degradation protein 1 homolog</fullName>
    </recommendedName>
</protein>
<dbReference type="AlphaFoldDB" id="A0A9Q0MJV0"/>
<evidence type="ECO:0000259" key="5">
    <source>
        <dbReference type="Pfam" id="PF03152"/>
    </source>
</evidence>
<feature type="domain" description="Ubiquitin fusion degradation protein UFD1 N-terminal subdomain 1" evidence="5">
    <location>
        <begin position="17"/>
        <end position="115"/>
    </location>
</feature>
<dbReference type="OrthoDB" id="422728at2759"/>
<sequence>MFQFNSFNMFPDISRPFNNSYKCYSVSMFPGNDRQDVEKGGKIIMPPSALDQLTRLNIEYPMLFKLTNNKKSRTTHAGVLEFVADEGKIYIPYWMMHNLVLEEGDLIQIESVSLPVATFSKFQPQSPDFLDITNPKAVLENALRNFACLTTGDLIAIKYNSKIYELCVLETKPGNAVSIIECDMNVEFAAPVGYQEPQRQPKAEEPMEDEPMHHIDSQNFFPFSGEGNRLDGKKKKNEKPPLHHIAKNHVRGIPDYDHPPFGLLRFDRSVKAISDKPEPKAEPENNNAAHFQAFQGPGSSLRKSRK</sequence>
<comment type="similarity">
    <text evidence="1">Belongs to the UFD1 family.</text>
</comment>
<keyword evidence="8" id="KW-1185">Reference proteome</keyword>
<name>A0A9Q0MJV0_9DIPT</name>
<gene>
    <name evidence="7" type="ORF">Bhyg_15884</name>
</gene>
<dbReference type="Pfam" id="PF24842">
    <property type="entry name" value="UFD1_N2"/>
    <property type="match status" value="1"/>
</dbReference>
<evidence type="ECO:0000259" key="6">
    <source>
        <dbReference type="Pfam" id="PF24842"/>
    </source>
</evidence>
<feature type="region of interest" description="Disordered" evidence="4">
    <location>
        <begin position="272"/>
        <end position="306"/>
    </location>
</feature>
<accession>A0A9Q0MJV0</accession>
<evidence type="ECO:0000256" key="4">
    <source>
        <dbReference type="SAM" id="MobiDB-lite"/>
    </source>
</evidence>
<dbReference type="Gene3D" id="3.10.330.10">
    <property type="match status" value="1"/>
</dbReference>
<keyword evidence="2" id="KW-0833">Ubl conjugation pathway</keyword>
<dbReference type="PANTHER" id="PTHR12555:SF13">
    <property type="entry name" value="UBIQUITIN RECOGNITION FACTOR IN ER-ASSOCIATED DEGRADATION PROTEIN 1"/>
    <property type="match status" value="1"/>
</dbReference>
<proteinExistence type="inferred from homology"/>
<reference evidence="7" key="1">
    <citation type="submission" date="2022-07" db="EMBL/GenBank/DDBJ databases">
        <authorList>
            <person name="Trinca V."/>
            <person name="Uliana J.V.C."/>
            <person name="Torres T.T."/>
            <person name="Ward R.J."/>
            <person name="Monesi N."/>
        </authorList>
    </citation>
    <scope>NUCLEOTIDE SEQUENCE</scope>
    <source>
        <strain evidence="7">HSMRA1968</strain>
        <tissue evidence="7">Whole embryos</tissue>
    </source>
</reference>
<dbReference type="Gene3D" id="2.40.40.50">
    <property type="entry name" value="Ubiquitin fusion degradation protein UFD1, N-terminal domain"/>
    <property type="match status" value="1"/>
</dbReference>
<dbReference type="GO" id="GO:0031593">
    <property type="term" value="F:polyubiquitin modification-dependent protein binding"/>
    <property type="evidence" value="ECO:0007669"/>
    <property type="project" value="TreeGrafter"/>
</dbReference>
<dbReference type="Proteomes" id="UP001151699">
    <property type="component" value="Unassembled WGS sequence"/>
</dbReference>
<dbReference type="InterPro" id="IPR055418">
    <property type="entry name" value="UFD1_N2"/>
</dbReference>
<dbReference type="GO" id="GO:0034098">
    <property type="term" value="C:VCP-NPL4-UFD1 AAA ATPase complex"/>
    <property type="evidence" value="ECO:0007669"/>
    <property type="project" value="TreeGrafter"/>
</dbReference>
<dbReference type="InterPro" id="IPR004854">
    <property type="entry name" value="Ufd1-like"/>
</dbReference>
<feature type="domain" description="Ubiquitin fusion degradation protein UFD1 N-terminal subdomain 2" evidence="6">
    <location>
        <begin position="117"/>
        <end position="191"/>
    </location>
</feature>
<evidence type="ECO:0000313" key="8">
    <source>
        <dbReference type="Proteomes" id="UP001151699"/>
    </source>
</evidence>
<dbReference type="FunFam" id="3.10.330.10:FF:000002">
    <property type="entry name" value="ubiquitin fusion degradation protein 1 homolog"/>
    <property type="match status" value="1"/>
</dbReference>